<dbReference type="InterPro" id="IPR019382">
    <property type="entry name" value="eIF3l"/>
</dbReference>
<evidence type="ECO:0000256" key="2">
    <source>
        <dbReference type="ARBA" id="ARBA00022540"/>
    </source>
</evidence>
<dbReference type="GO" id="GO:0005852">
    <property type="term" value="C:eukaryotic translation initiation factor 3 complex"/>
    <property type="evidence" value="ECO:0007669"/>
    <property type="project" value="InterPro"/>
</dbReference>
<keyword evidence="1" id="KW-0963">Cytoplasm</keyword>
<dbReference type="PANTHER" id="PTHR13242">
    <property type="entry name" value="EUKARYOTIC TRANSLATION INITIATION FACTOR 3"/>
    <property type="match status" value="1"/>
</dbReference>
<keyword evidence="2" id="KW-0396">Initiation factor</keyword>
<dbReference type="EMBL" id="CAAALY010094943">
    <property type="protein sequence ID" value="VEL28413.1"/>
    <property type="molecule type" value="Genomic_DNA"/>
</dbReference>
<reference evidence="4" key="1">
    <citation type="submission" date="2018-11" db="EMBL/GenBank/DDBJ databases">
        <authorList>
            <consortium name="Pathogen Informatics"/>
        </authorList>
    </citation>
    <scope>NUCLEOTIDE SEQUENCE</scope>
</reference>
<proteinExistence type="predicted"/>
<dbReference type="OrthoDB" id="15082at2759"/>
<evidence type="ECO:0000313" key="4">
    <source>
        <dbReference type="EMBL" id="VEL28413.1"/>
    </source>
</evidence>
<keyword evidence="5" id="KW-1185">Reference proteome</keyword>
<dbReference type="Proteomes" id="UP000784294">
    <property type="component" value="Unassembled WGS sequence"/>
</dbReference>
<evidence type="ECO:0000313" key="5">
    <source>
        <dbReference type="Proteomes" id="UP000784294"/>
    </source>
</evidence>
<organism evidence="4 5">
    <name type="scientific">Protopolystoma xenopodis</name>
    <dbReference type="NCBI Taxonomy" id="117903"/>
    <lineage>
        <taxon>Eukaryota</taxon>
        <taxon>Metazoa</taxon>
        <taxon>Spiralia</taxon>
        <taxon>Lophotrochozoa</taxon>
        <taxon>Platyhelminthes</taxon>
        <taxon>Monogenea</taxon>
        <taxon>Polyopisthocotylea</taxon>
        <taxon>Polystomatidea</taxon>
        <taxon>Polystomatidae</taxon>
        <taxon>Protopolystoma</taxon>
    </lineage>
</organism>
<evidence type="ECO:0000256" key="1">
    <source>
        <dbReference type="ARBA" id="ARBA00022490"/>
    </source>
</evidence>
<dbReference type="Pfam" id="PF10255">
    <property type="entry name" value="Paf67"/>
    <property type="match status" value="1"/>
</dbReference>
<sequence>MITQLGTCPFSCYARFPKLTEQYFINTRWPSVEMIVPLVGDDRYFLMLYRELYYRHIYAHNTTGLSVDDMRNSFANYCSLFAELLDASKPLLLELPCQWLWDIIDEFIYQFQKFTIFRSRSKHKPDEEALLKENHKVWSIHSVLNILHKLVEKSNINEQLQYYATSSDPDLVAGEFGSCPVYKMLGFFSLIGLCRLHVLLGDYFKALRFLKHIDLSRIVSF</sequence>
<name>A0A3S5ANY9_9PLAT</name>
<comment type="caution">
    <text evidence="4">The sequence shown here is derived from an EMBL/GenBank/DDBJ whole genome shotgun (WGS) entry which is preliminary data.</text>
</comment>
<keyword evidence="3" id="KW-0648">Protein biosynthesis</keyword>
<gene>
    <name evidence="4" type="ORF">PXEA_LOCUS21853</name>
</gene>
<dbReference type="GO" id="GO:0003743">
    <property type="term" value="F:translation initiation factor activity"/>
    <property type="evidence" value="ECO:0007669"/>
    <property type="project" value="UniProtKB-KW"/>
</dbReference>
<evidence type="ECO:0000256" key="3">
    <source>
        <dbReference type="ARBA" id="ARBA00022917"/>
    </source>
</evidence>
<protein>
    <submittedName>
        <fullName evidence="4">Uncharacterized protein</fullName>
    </submittedName>
</protein>
<dbReference type="AlphaFoldDB" id="A0A3S5ANY9"/>
<accession>A0A3S5ANY9</accession>
<dbReference type="PANTHER" id="PTHR13242:SF0">
    <property type="entry name" value="EUKARYOTIC TRANSLATION INITIATION FACTOR 3 SUBUNIT L"/>
    <property type="match status" value="1"/>
</dbReference>